<dbReference type="EMBL" id="JACEEZ010025310">
    <property type="protein sequence ID" value="KAG0702075.1"/>
    <property type="molecule type" value="Genomic_DNA"/>
</dbReference>
<name>A0A8J4XLS8_CHIOP</name>
<evidence type="ECO:0000259" key="14">
    <source>
        <dbReference type="PROSITE" id="PS51352"/>
    </source>
</evidence>
<feature type="disulfide bond" description="Redox-active" evidence="11">
    <location>
        <begin position="188"/>
        <end position="191"/>
    </location>
</feature>
<feature type="signal peptide" evidence="13">
    <location>
        <begin position="1"/>
        <end position="16"/>
    </location>
</feature>
<dbReference type="CDD" id="cd02995">
    <property type="entry name" value="PDI_a_PDI_a'_C"/>
    <property type="match status" value="1"/>
</dbReference>
<keyword evidence="10 11" id="KW-0676">Redox-active center</keyword>
<reference evidence="15" key="1">
    <citation type="submission" date="2020-07" db="EMBL/GenBank/DDBJ databases">
        <title>The High-quality genome of the commercially important snow crab, Chionoecetes opilio.</title>
        <authorList>
            <person name="Jeong J.-H."/>
            <person name="Ryu S."/>
        </authorList>
    </citation>
    <scope>NUCLEOTIDE SEQUENCE</scope>
    <source>
        <strain evidence="15">MADBK_172401_WGS</strain>
        <tissue evidence="15">Digestive gland</tissue>
    </source>
</reference>
<dbReference type="GO" id="GO:0005788">
    <property type="term" value="C:endoplasmic reticulum lumen"/>
    <property type="evidence" value="ECO:0007669"/>
    <property type="project" value="UniProtKB-SubCell"/>
</dbReference>
<evidence type="ECO:0000256" key="10">
    <source>
        <dbReference type="ARBA" id="ARBA00023284"/>
    </source>
</evidence>
<evidence type="ECO:0000256" key="11">
    <source>
        <dbReference type="PIRSR" id="PIRSR605792-51"/>
    </source>
</evidence>
<dbReference type="Gene3D" id="3.40.30.10">
    <property type="entry name" value="Glutaredoxin"/>
    <property type="match status" value="5"/>
</dbReference>
<dbReference type="GO" id="GO:0034976">
    <property type="term" value="P:response to endoplasmic reticulum stress"/>
    <property type="evidence" value="ECO:0007669"/>
    <property type="project" value="TreeGrafter"/>
</dbReference>
<evidence type="ECO:0000256" key="12">
    <source>
        <dbReference type="RuleBase" id="RU004208"/>
    </source>
</evidence>
<evidence type="ECO:0000256" key="7">
    <source>
        <dbReference type="ARBA" id="ARBA00022824"/>
    </source>
</evidence>
<feature type="domain" description="Thioredoxin" evidence="14">
    <location>
        <begin position="20"/>
        <end position="151"/>
    </location>
</feature>
<evidence type="ECO:0000256" key="1">
    <source>
        <dbReference type="ARBA" id="ARBA00001182"/>
    </source>
</evidence>
<dbReference type="Proteomes" id="UP000770661">
    <property type="component" value="Unassembled WGS sequence"/>
</dbReference>
<comment type="similarity">
    <text evidence="3 12">Belongs to the protein disulfide isomerase family.</text>
</comment>
<proteinExistence type="inferred from homology"/>
<dbReference type="EC" id="5.3.4.1" evidence="4 13"/>
<comment type="caution">
    <text evidence="15">The sequence shown here is derived from an EMBL/GenBank/DDBJ whole genome shotgun (WGS) entry which is preliminary data.</text>
</comment>
<keyword evidence="6" id="KW-0677">Repeat</keyword>
<gene>
    <name evidence="15" type="primary">PDIA4</name>
    <name evidence="15" type="ORF">GWK47_025174</name>
</gene>
<dbReference type="PANTHER" id="PTHR18929:SF210">
    <property type="entry name" value="PROTEIN DISULFIDE-ISOMERASE A4"/>
    <property type="match status" value="1"/>
</dbReference>
<dbReference type="GO" id="GO:0003756">
    <property type="term" value="F:protein disulfide isomerase activity"/>
    <property type="evidence" value="ECO:0007669"/>
    <property type="project" value="UniProtKB-EC"/>
</dbReference>
<evidence type="ECO:0000256" key="6">
    <source>
        <dbReference type="ARBA" id="ARBA00022737"/>
    </source>
</evidence>
<comment type="subcellular location">
    <subcellularLocation>
        <location evidence="2">Endoplasmic reticulum lumen</location>
    </subcellularLocation>
</comment>
<dbReference type="InterPro" id="IPR005788">
    <property type="entry name" value="PDI_thioredoxin-like_dom"/>
</dbReference>
<evidence type="ECO:0000313" key="16">
    <source>
        <dbReference type="Proteomes" id="UP000770661"/>
    </source>
</evidence>
<feature type="domain" description="Thioredoxin" evidence="14">
    <location>
        <begin position="153"/>
        <end position="264"/>
    </location>
</feature>
<dbReference type="GO" id="GO:0006457">
    <property type="term" value="P:protein folding"/>
    <property type="evidence" value="ECO:0007669"/>
    <property type="project" value="TreeGrafter"/>
</dbReference>
<keyword evidence="7" id="KW-0256">Endoplasmic reticulum</keyword>
<evidence type="ECO:0000313" key="15">
    <source>
        <dbReference type="EMBL" id="KAG0702075.1"/>
    </source>
</evidence>
<dbReference type="OrthoDB" id="427280at2759"/>
<evidence type="ECO:0000256" key="3">
    <source>
        <dbReference type="ARBA" id="ARBA00006347"/>
    </source>
</evidence>
<dbReference type="SUPFAM" id="SSF52833">
    <property type="entry name" value="Thioredoxin-like"/>
    <property type="match status" value="5"/>
</dbReference>
<keyword evidence="5 13" id="KW-0732">Signal</keyword>
<evidence type="ECO:0000256" key="9">
    <source>
        <dbReference type="ARBA" id="ARBA00023235"/>
    </source>
</evidence>
<dbReference type="NCBIfam" id="TIGR01130">
    <property type="entry name" value="ER_PDI_fam"/>
    <property type="match status" value="1"/>
</dbReference>
<dbReference type="InterPro" id="IPR013766">
    <property type="entry name" value="Thioredoxin_domain"/>
</dbReference>
<evidence type="ECO:0000256" key="8">
    <source>
        <dbReference type="ARBA" id="ARBA00023157"/>
    </source>
</evidence>
<feature type="disulfide bond" description="Redox-active" evidence="11">
    <location>
        <begin position="533"/>
        <end position="536"/>
    </location>
</feature>
<evidence type="ECO:0000256" key="2">
    <source>
        <dbReference type="ARBA" id="ARBA00004319"/>
    </source>
</evidence>
<dbReference type="FunFam" id="3.40.30.10:FF:000017">
    <property type="entry name" value="Protein disulfide-isomerase A4"/>
    <property type="match status" value="1"/>
</dbReference>
<dbReference type="CDD" id="cd02961">
    <property type="entry name" value="PDI_a_family"/>
    <property type="match status" value="2"/>
</dbReference>
<dbReference type="InterPro" id="IPR017937">
    <property type="entry name" value="Thioredoxin_CS"/>
</dbReference>
<accession>A0A8J4XLS8</accession>
<dbReference type="PRINTS" id="PR00421">
    <property type="entry name" value="THIOREDOXIN"/>
</dbReference>
<dbReference type="AlphaFoldDB" id="A0A8J4XLS8"/>
<keyword evidence="9 13" id="KW-0413">Isomerase</keyword>
<dbReference type="PROSITE" id="PS00194">
    <property type="entry name" value="THIOREDOXIN_1"/>
    <property type="match status" value="2"/>
</dbReference>
<dbReference type="NCBIfam" id="TIGR01126">
    <property type="entry name" value="pdi_dom"/>
    <property type="match status" value="2"/>
</dbReference>
<dbReference type="PROSITE" id="PS51352">
    <property type="entry name" value="THIOREDOXIN_2"/>
    <property type="match status" value="3"/>
</dbReference>
<evidence type="ECO:0000256" key="4">
    <source>
        <dbReference type="ARBA" id="ARBA00012723"/>
    </source>
</evidence>
<comment type="catalytic activity">
    <reaction evidence="1 13">
        <text>Catalyzes the rearrangement of -S-S- bonds in proteins.</text>
        <dbReference type="EC" id="5.3.4.1"/>
    </reaction>
</comment>
<feature type="domain" description="Thioredoxin" evidence="14">
    <location>
        <begin position="482"/>
        <end position="612"/>
    </location>
</feature>
<dbReference type="GO" id="GO:0009986">
    <property type="term" value="C:cell surface"/>
    <property type="evidence" value="ECO:0007669"/>
    <property type="project" value="TreeGrafter"/>
</dbReference>
<evidence type="ECO:0000256" key="5">
    <source>
        <dbReference type="ARBA" id="ARBA00022729"/>
    </source>
</evidence>
<feature type="chain" id="PRO_5035341766" description="Protein disulfide-isomerase" evidence="13">
    <location>
        <begin position="17"/>
        <end position="624"/>
    </location>
</feature>
<organism evidence="15 16">
    <name type="scientific">Chionoecetes opilio</name>
    <name type="common">Atlantic snow crab</name>
    <name type="synonym">Cancer opilio</name>
    <dbReference type="NCBI Taxonomy" id="41210"/>
    <lineage>
        <taxon>Eukaryota</taxon>
        <taxon>Metazoa</taxon>
        <taxon>Ecdysozoa</taxon>
        <taxon>Arthropoda</taxon>
        <taxon>Crustacea</taxon>
        <taxon>Multicrustacea</taxon>
        <taxon>Malacostraca</taxon>
        <taxon>Eumalacostraca</taxon>
        <taxon>Eucarida</taxon>
        <taxon>Decapoda</taxon>
        <taxon>Pleocyemata</taxon>
        <taxon>Brachyura</taxon>
        <taxon>Eubrachyura</taxon>
        <taxon>Majoidea</taxon>
        <taxon>Majidae</taxon>
        <taxon>Chionoecetes</taxon>
    </lineage>
</organism>
<keyword evidence="16" id="KW-1185">Reference proteome</keyword>
<keyword evidence="8 11" id="KW-1015">Disulfide bond</keyword>
<dbReference type="PANTHER" id="PTHR18929">
    <property type="entry name" value="PROTEIN DISULFIDE ISOMERASE"/>
    <property type="match status" value="1"/>
</dbReference>
<dbReference type="Pfam" id="PF13848">
    <property type="entry name" value="Thioredoxin_6"/>
    <property type="match status" value="1"/>
</dbReference>
<protein>
    <recommendedName>
        <fullName evidence="4 13">Protein disulfide-isomerase</fullName>
        <ecNumber evidence="4 13">5.3.4.1</ecNumber>
    </recommendedName>
</protein>
<dbReference type="InterPro" id="IPR005792">
    <property type="entry name" value="Prot_disulphide_isomerase"/>
</dbReference>
<evidence type="ECO:0000256" key="13">
    <source>
        <dbReference type="RuleBase" id="RU361130"/>
    </source>
</evidence>
<sequence length="624" mass="70261">MLYKILVTVLVGVCLAVEPTAGLDGDEDIPVVEGFGGEVKVVEEEDVLVLTTDNFLHVVGSKEAILVEFYAPWCGHCKSLAPEYAAAAKELKGEGIRLAKVDATEEEELGKQYDVSGYPTLKLFKKGEMVEDYRGGRTAGALAEYMRMHADPNYAPPPSAVVVLSSSNFSEVIQSKELVLVDFYVPGCKHCDALEPDFEGAARDLKKEGIVLGKVNGIVEKDLFNQFDIKGYPTLIIFRKGRQFEFKGRRDEAGIVEYMREQAKLPSREVATVLEIANNFARTNANVIGFFSEKNDMFEEYIAAANQLRSKLPFFHTFDSSVADRLKLKANTITVIVPDLFHSKYEDKIFKFTKVSGTYKEMVPWIAKKSVSLVGQRTKENMGFKYENRPLIVVYYDVSFSHHYVKGTQIIRNKILPVADKYRDITFAIAAEEEFDEEIKNLGFEDSGEDIHVGVFTTSFKYRMEPEEDFSTEMLEDFVKDFKSGEVLPVLKSQPVPRRQEGPVRVVVARTFEQEVLETADKDVLIEFYAPWCGHCKTLEPVYKKLAKQLAKSHPNLVVAKMDAVANDVHPSFKVEGFPTIFFLRAAEMKPIPYTGDRSLKSLKEFVIAESSSKMPTQSTKDEL</sequence>
<dbReference type="Pfam" id="PF00085">
    <property type="entry name" value="Thioredoxin"/>
    <property type="match status" value="3"/>
</dbReference>
<dbReference type="InterPro" id="IPR036249">
    <property type="entry name" value="Thioredoxin-like_sf"/>
</dbReference>